<accession>A0AA39J3M1</accession>
<feature type="compositionally biased region" description="Polar residues" evidence="1">
    <location>
        <begin position="47"/>
        <end position="64"/>
    </location>
</feature>
<keyword evidence="3" id="KW-1185">Reference proteome</keyword>
<feature type="compositionally biased region" description="Pro residues" evidence="1">
    <location>
        <begin position="69"/>
        <end position="83"/>
    </location>
</feature>
<protein>
    <submittedName>
        <fullName evidence="2">Uncharacterized protein</fullName>
    </submittedName>
</protein>
<dbReference type="Proteomes" id="UP001175226">
    <property type="component" value="Unassembled WGS sequence"/>
</dbReference>
<name>A0AA39J3M1_9AGAR</name>
<evidence type="ECO:0000313" key="2">
    <source>
        <dbReference type="EMBL" id="KAK0435502.1"/>
    </source>
</evidence>
<evidence type="ECO:0000256" key="1">
    <source>
        <dbReference type="SAM" id="MobiDB-lite"/>
    </source>
</evidence>
<organism evidence="2 3">
    <name type="scientific">Armillaria borealis</name>
    <dbReference type="NCBI Taxonomy" id="47425"/>
    <lineage>
        <taxon>Eukaryota</taxon>
        <taxon>Fungi</taxon>
        <taxon>Dikarya</taxon>
        <taxon>Basidiomycota</taxon>
        <taxon>Agaricomycotina</taxon>
        <taxon>Agaricomycetes</taxon>
        <taxon>Agaricomycetidae</taxon>
        <taxon>Agaricales</taxon>
        <taxon>Marasmiineae</taxon>
        <taxon>Physalacriaceae</taxon>
        <taxon>Armillaria</taxon>
    </lineage>
</organism>
<dbReference type="EMBL" id="JAUEPT010000062">
    <property type="protein sequence ID" value="KAK0435502.1"/>
    <property type="molecule type" value="Genomic_DNA"/>
</dbReference>
<reference evidence="2" key="1">
    <citation type="submission" date="2023-06" db="EMBL/GenBank/DDBJ databases">
        <authorList>
            <consortium name="Lawrence Berkeley National Laboratory"/>
            <person name="Ahrendt S."/>
            <person name="Sahu N."/>
            <person name="Indic B."/>
            <person name="Wong-Bajracharya J."/>
            <person name="Merenyi Z."/>
            <person name="Ke H.-M."/>
            <person name="Monk M."/>
            <person name="Kocsube S."/>
            <person name="Drula E."/>
            <person name="Lipzen A."/>
            <person name="Balint B."/>
            <person name="Henrissat B."/>
            <person name="Andreopoulos B."/>
            <person name="Martin F.M."/>
            <person name="Harder C.B."/>
            <person name="Rigling D."/>
            <person name="Ford K.L."/>
            <person name="Foster G.D."/>
            <person name="Pangilinan J."/>
            <person name="Papanicolaou A."/>
            <person name="Barry K."/>
            <person name="LaButti K."/>
            <person name="Viragh M."/>
            <person name="Koriabine M."/>
            <person name="Yan M."/>
            <person name="Riley R."/>
            <person name="Champramary S."/>
            <person name="Plett K.L."/>
            <person name="Tsai I.J."/>
            <person name="Slot J."/>
            <person name="Sipos G."/>
            <person name="Plett J."/>
            <person name="Nagy L.G."/>
            <person name="Grigoriev I.V."/>
        </authorList>
    </citation>
    <scope>NUCLEOTIDE SEQUENCE</scope>
    <source>
        <strain evidence="2">FPL87.14</strain>
    </source>
</reference>
<feature type="region of interest" description="Disordered" evidence="1">
    <location>
        <begin position="1"/>
        <end position="92"/>
    </location>
</feature>
<proteinExistence type="predicted"/>
<comment type="caution">
    <text evidence="2">The sequence shown here is derived from an EMBL/GenBank/DDBJ whole genome shotgun (WGS) entry which is preliminary data.</text>
</comment>
<evidence type="ECO:0000313" key="3">
    <source>
        <dbReference type="Proteomes" id="UP001175226"/>
    </source>
</evidence>
<feature type="compositionally biased region" description="Gly residues" evidence="1">
    <location>
        <begin position="1"/>
        <end position="22"/>
    </location>
</feature>
<sequence length="119" mass="12352">MAGGDHNPGGGNAEARGSGGAAGNDPPAEPLGWQPAQGPIQGDIRPTHNQNDLDYSPNTANNDRWSLPGGPPKWNPGGAPPQPSSTMADDASWTRCRPELIQKLKVFKGDSVETASDSL</sequence>
<dbReference type="AlphaFoldDB" id="A0AA39J3M1"/>
<gene>
    <name evidence="2" type="ORF">EV421DRAFT_1908577</name>
</gene>